<evidence type="ECO:0000313" key="4">
    <source>
        <dbReference type="Proteomes" id="UP000054018"/>
    </source>
</evidence>
<evidence type="ECO:0000313" key="3">
    <source>
        <dbReference type="EMBL" id="KIK26323.1"/>
    </source>
</evidence>
<organism evidence="3 4">
    <name type="scientific">Pisolithus microcarpus 441</name>
    <dbReference type="NCBI Taxonomy" id="765257"/>
    <lineage>
        <taxon>Eukaryota</taxon>
        <taxon>Fungi</taxon>
        <taxon>Dikarya</taxon>
        <taxon>Basidiomycota</taxon>
        <taxon>Agaricomycotina</taxon>
        <taxon>Agaricomycetes</taxon>
        <taxon>Agaricomycetidae</taxon>
        <taxon>Boletales</taxon>
        <taxon>Sclerodermatineae</taxon>
        <taxon>Pisolithaceae</taxon>
        <taxon>Pisolithus</taxon>
    </lineage>
</organism>
<keyword evidence="2" id="KW-0472">Membrane</keyword>
<keyword evidence="2" id="KW-1133">Transmembrane helix</keyword>
<accession>A0A0D0A2M7</accession>
<feature type="transmembrane region" description="Helical" evidence="2">
    <location>
        <begin position="12"/>
        <end position="32"/>
    </location>
</feature>
<name>A0A0D0A2M7_9AGAM</name>
<dbReference type="AlphaFoldDB" id="A0A0D0A2M7"/>
<feature type="region of interest" description="Disordered" evidence="1">
    <location>
        <begin position="72"/>
        <end position="94"/>
    </location>
</feature>
<feature type="compositionally biased region" description="Polar residues" evidence="1">
    <location>
        <begin position="77"/>
        <end position="94"/>
    </location>
</feature>
<reference evidence="3 4" key="1">
    <citation type="submission" date="2014-04" db="EMBL/GenBank/DDBJ databases">
        <authorList>
            <consortium name="DOE Joint Genome Institute"/>
            <person name="Kuo A."/>
            <person name="Kohler A."/>
            <person name="Costa M.D."/>
            <person name="Nagy L.G."/>
            <person name="Floudas D."/>
            <person name="Copeland A."/>
            <person name="Barry K.W."/>
            <person name="Cichocki N."/>
            <person name="Veneault-Fourrey C."/>
            <person name="LaButti K."/>
            <person name="Lindquist E.A."/>
            <person name="Lipzen A."/>
            <person name="Lundell T."/>
            <person name="Morin E."/>
            <person name="Murat C."/>
            <person name="Sun H."/>
            <person name="Tunlid A."/>
            <person name="Henrissat B."/>
            <person name="Grigoriev I.V."/>
            <person name="Hibbett D.S."/>
            <person name="Martin F."/>
            <person name="Nordberg H.P."/>
            <person name="Cantor M.N."/>
            <person name="Hua S.X."/>
        </authorList>
    </citation>
    <scope>NUCLEOTIDE SEQUENCE [LARGE SCALE GENOMIC DNA]</scope>
    <source>
        <strain evidence="3 4">441</strain>
    </source>
</reference>
<dbReference type="HOGENOM" id="CLU_2387014_0_0_1"/>
<dbReference type="EMBL" id="KN833702">
    <property type="protein sequence ID" value="KIK26323.1"/>
    <property type="molecule type" value="Genomic_DNA"/>
</dbReference>
<evidence type="ECO:0000256" key="2">
    <source>
        <dbReference type="SAM" id="Phobius"/>
    </source>
</evidence>
<gene>
    <name evidence="3" type="ORF">PISMIDRAFT_676123</name>
</gene>
<keyword evidence="4" id="KW-1185">Reference proteome</keyword>
<proteinExistence type="predicted"/>
<keyword evidence="2" id="KW-0812">Transmembrane</keyword>
<reference evidence="4" key="2">
    <citation type="submission" date="2015-01" db="EMBL/GenBank/DDBJ databases">
        <title>Evolutionary Origins and Diversification of the Mycorrhizal Mutualists.</title>
        <authorList>
            <consortium name="DOE Joint Genome Institute"/>
            <consortium name="Mycorrhizal Genomics Consortium"/>
            <person name="Kohler A."/>
            <person name="Kuo A."/>
            <person name="Nagy L.G."/>
            <person name="Floudas D."/>
            <person name="Copeland A."/>
            <person name="Barry K.W."/>
            <person name="Cichocki N."/>
            <person name="Veneault-Fourrey C."/>
            <person name="LaButti K."/>
            <person name="Lindquist E.A."/>
            <person name="Lipzen A."/>
            <person name="Lundell T."/>
            <person name="Morin E."/>
            <person name="Murat C."/>
            <person name="Riley R."/>
            <person name="Ohm R."/>
            <person name="Sun H."/>
            <person name="Tunlid A."/>
            <person name="Henrissat B."/>
            <person name="Grigoriev I.V."/>
            <person name="Hibbett D.S."/>
            <person name="Martin F."/>
        </authorList>
    </citation>
    <scope>NUCLEOTIDE SEQUENCE [LARGE SCALE GENOMIC DNA]</scope>
    <source>
        <strain evidence="4">441</strain>
    </source>
</reference>
<dbReference type="Proteomes" id="UP000054018">
    <property type="component" value="Unassembled WGS sequence"/>
</dbReference>
<evidence type="ECO:0000256" key="1">
    <source>
        <dbReference type="SAM" id="MobiDB-lite"/>
    </source>
</evidence>
<protein>
    <submittedName>
        <fullName evidence="3">Uncharacterized protein</fullName>
    </submittedName>
</protein>
<sequence>MALKNFPPSSTVSMPFFFLFPASIVSVCPTPLRVPRLCKKVLGNVTPVLGYEQLSNQAKYGSLSKTRLRVTTTTTTNGEQAPTQNRAKRNTSST</sequence>